<organism evidence="2 3">
    <name type="scientific">Spirosoma fluviale</name>
    <dbReference type="NCBI Taxonomy" id="1597977"/>
    <lineage>
        <taxon>Bacteria</taxon>
        <taxon>Pseudomonadati</taxon>
        <taxon>Bacteroidota</taxon>
        <taxon>Cytophagia</taxon>
        <taxon>Cytophagales</taxon>
        <taxon>Cytophagaceae</taxon>
        <taxon>Spirosoma</taxon>
    </lineage>
</organism>
<proteinExistence type="predicted"/>
<evidence type="ECO:0000313" key="3">
    <source>
        <dbReference type="Proteomes" id="UP000219452"/>
    </source>
</evidence>
<dbReference type="Proteomes" id="UP000219452">
    <property type="component" value="Unassembled WGS sequence"/>
</dbReference>
<dbReference type="AlphaFoldDB" id="A0A286GJT5"/>
<reference evidence="3" key="1">
    <citation type="submission" date="2017-09" db="EMBL/GenBank/DDBJ databases">
        <authorList>
            <person name="Varghese N."/>
            <person name="Submissions S."/>
        </authorList>
    </citation>
    <scope>NUCLEOTIDE SEQUENCE [LARGE SCALE GENOMIC DNA]</scope>
    <source>
        <strain evidence="3">DSM 29961</strain>
    </source>
</reference>
<feature type="region of interest" description="Disordered" evidence="1">
    <location>
        <begin position="1"/>
        <end position="20"/>
    </location>
</feature>
<gene>
    <name evidence="2" type="ORF">SAMN06269250_4983</name>
</gene>
<evidence type="ECO:0000256" key="1">
    <source>
        <dbReference type="SAM" id="MobiDB-lite"/>
    </source>
</evidence>
<name>A0A286GJT5_9BACT</name>
<feature type="compositionally biased region" description="Low complexity" evidence="1">
    <location>
        <begin position="1"/>
        <end position="14"/>
    </location>
</feature>
<protein>
    <submittedName>
        <fullName evidence="2">Anti-sigma factor, TIGR02949 family</fullName>
    </submittedName>
</protein>
<keyword evidence="3" id="KW-1185">Reference proteome</keyword>
<evidence type="ECO:0000313" key="2">
    <source>
        <dbReference type="EMBL" id="SOD95793.1"/>
    </source>
</evidence>
<sequence length="97" mass="10987">MQTSSSLSSSSSDSKPQMKEHCDHQVDCLKMIQLILDGEATDQQLARLKANLVSCQPCIQMYHLEQEVKELLTKRMEKKCCPEQLVATIKSKILTFS</sequence>
<accession>A0A286GJT5</accession>
<dbReference type="EMBL" id="OCNH01000005">
    <property type="protein sequence ID" value="SOD95793.1"/>
    <property type="molecule type" value="Genomic_DNA"/>
</dbReference>